<organism evidence="4 5">
    <name type="scientific">Staphylococcus pasteuri</name>
    <dbReference type="NCBI Taxonomy" id="45972"/>
    <lineage>
        <taxon>Bacteria</taxon>
        <taxon>Bacillati</taxon>
        <taxon>Bacillota</taxon>
        <taxon>Bacilli</taxon>
        <taxon>Bacillales</taxon>
        <taxon>Staphylococcaceae</taxon>
        <taxon>Staphylococcus</taxon>
    </lineage>
</organism>
<dbReference type="PANTHER" id="PTHR30204">
    <property type="entry name" value="REDOX-CYCLING DRUG-SENSING TRANSCRIPTIONAL ACTIVATOR SOXR"/>
    <property type="match status" value="1"/>
</dbReference>
<dbReference type="CDD" id="cd01106">
    <property type="entry name" value="HTH_TipAL-Mta"/>
    <property type="match status" value="1"/>
</dbReference>
<evidence type="ECO:0000256" key="1">
    <source>
        <dbReference type="ARBA" id="ARBA00023125"/>
    </source>
</evidence>
<dbReference type="InterPro" id="IPR009061">
    <property type="entry name" value="DNA-bd_dom_put_sf"/>
</dbReference>
<keyword evidence="2" id="KW-0472">Membrane</keyword>
<dbReference type="GO" id="GO:0003677">
    <property type="term" value="F:DNA binding"/>
    <property type="evidence" value="ECO:0007669"/>
    <property type="project" value="UniProtKB-KW"/>
</dbReference>
<evidence type="ECO:0000256" key="2">
    <source>
        <dbReference type="SAM" id="Phobius"/>
    </source>
</evidence>
<keyword evidence="1 4" id="KW-0238">DNA-binding</keyword>
<feature type="domain" description="HTH merR-type" evidence="3">
    <location>
        <begin position="3"/>
        <end position="72"/>
    </location>
</feature>
<dbReference type="PANTHER" id="PTHR30204:SF96">
    <property type="entry name" value="CHROMOSOME-ANCHORING PROTEIN RACA"/>
    <property type="match status" value="1"/>
</dbReference>
<dbReference type="RefSeq" id="WP_046467019.1">
    <property type="nucleotide sequence ID" value="NZ_CP017463.1"/>
</dbReference>
<dbReference type="EMBL" id="FPKT01000002">
    <property type="protein sequence ID" value="SFZ74617.1"/>
    <property type="molecule type" value="Genomic_DNA"/>
</dbReference>
<dbReference type="PROSITE" id="PS50937">
    <property type="entry name" value="HTH_MERR_2"/>
    <property type="match status" value="1"/>
</dbReference>
<dbReference type="SUPFAM" id="SSF46955">
    <property type="entry name" value="Putative DNA-binding domain"/>
    <property type="match status" value="1"/>
</dbReference>
<dbReference type="Proteomes" id="UP000182665">
    <property type="component" value="Unassembled WGS sequence"/>
</dbReference>
<evidence type="ECO:0000259" key="3">
    <source>
        <dbReference type="PROSITE" id="PS50937"/>
    </source>
</evidence>
<keyword evidence="5" id="KW-1185">Reference proteome</keyword>
<dbReference type="InterPro" id="IPR000551">
    <property type="entry name" value="MerR-type_HTH_dom"/>
</dbReference>
<dbReference type="Pfam" id="PF13411">
    <property type="entry name" value="MerR_1"/>
    <property type="match status" value="1"/>
</dbReference>
<dbReference type="PRINTS" id="PR00040">
    <property type="entry name" value="HTHMERR"/>
</dbReference>
<comment type="caution">
    <text evidence="4">The sequence shown here is derived from an EMBL/GenBank/DDBJ whole genome shotgun (WGS) entry which is preliminary data.</text>
</comment>
<evidence type="ECO:0000313" key="4">
    <source>
        <dbReference type="EMBL" id="SFZ74617.1"/>
    </source>
</evidence>
<evidence type="ECO:0000313" key="5">
    <source>
        <dbReference type="Proteomes" id="UP000182665"/>
    </source>
</evidence>
<dbReference type="InterPro" id="IPR047057">
    <property type="entry name" value="MerR_fam"/>
</dbReference>
<keyword evidence="2" id="KW-1133">Transmembrane helix</keyword>
<protein>
    <submittedName>
        <fullName evidence="4">DNA-binding transcriptional regulator, MerR family</fullName>
    </submittedName>
</protein>
<proteinExistence type="predicted"/>
<dbReference type="Gene3D" id="1.10.1660.10">
    <property type="match status" value="1"/>
</dbReference>
<keyword evidence="2" id="KW-0812">Transmembrane</keyword>
<dbReference type="SMART" id="SM00422">
    <property type="entry name" value="HTH_MERR"/>
    <property type="match status" value="1"/>
</dbReference>
<feature type="transmembrane region" description="Helical" evidence="2">
    <location>
        <begin position="142"/>
        <end position="163"/>
    </location>
</feature>
<reference evidence="4 5" key="1">
    <citation type="submission" date="2016-11" db="EMBL/GenBank/DDBJ databases">
        <authorList>
            <person name="Varghese N."/>
            <person name="Submissions S."/>
        </authorList>
    </citation>
    <scope>NUCLEOTIDE SEQUENCE [LARGE SCALE GENOMIC DNA]</scope>
    <source>
        <strain evidence="4 5">NFIX07</strain>
    </source>
</reference>
<name>A0ABY1H343_9STAP</name>
<gene>
    <name evidence="4" type="ORF">SAMN03097721_00894</name>
</gene>
<feature type="transmembrane region" description="Helical" evidence="2">
    <location>
        <begin position="169"/>
        <end position="188"/>
    </location>
</feature>
<accession>A0ABY1H343</accession>
<sequence length="240" mass="28070">MSYYTTGDIAEQYDVSVRTIQYYDKKGILKPSHFTKTKRRIYTDDDLKKLELILLLKNMGCSLNEIKTLMNEESTMKTLNYILNMKEETLIKQIEQKQSIVDKIKLTKQYFNESSVTPIFKLTDIEKIVKESNNMKETYKKIILSASIVGIIQYTGLISSFVLRNKTPLFIVSPFIISYAIGITRYYYKNVEFICPNFQNQFRPSLNKVITAKHTMKTRRLECPNCHETNYCIETPAKTK</sequence>